<sequence length="338" mass="37810">MHHPQTHLTSKDTSNSPNVCATMNSSNSQLPHPFIAKLAEVLLNRLRLTAPSHPLVWTVHGKQAKFLPLEYAKILQELETIFTPSEMQFLWGRLMSNCLIQLHGDWRDIIHSYNGHVRLTEKEEQLLNLSPMIYTFGSVTSSTNYTVQSPTAKSYGLMTQSGGLANHHSPVIAPSTAPSTRGGAKLPTLHTHSANIFHLIQRRQLASSTSAGRVRSSTITTSSNKSRTDWWSPQSMTVEPSYTSNNTWLFSQTGLPIQLSFQQMDGTFDLFQQNPYLIMWFDHIIQFQDTLTPETAEALQTDLPPATILDSEEESSDSWGSLLDADEELSDYSSFGDD</sequence>
<evidence type="ECO:0000256" key="1">
    <source>
        <dbReference type="SAM" id="MobiDB-lite"/>
    </source>
</evidence>
<reference evidence="2" key="1">
    <citation type="journal article" date="2018" name="Arch. Virol.">
        <title>Identification and molecular characterization of a novel circular single-stranded DNA virus associated with yerba mate in Argentina.</title>
        <authorList>
            <person name="Bejerman N."/>
            <person name="de Breuil S."/>
            <person name="Nome C."/>
        </authorList>
    </citation>
    <scope>NUCLEOTIDE SEQUENCE</scope>
    <source>
        <strain evidence="2">Garupa</strain>
    </source>
</reference>
<feature type="region of interest" description="Disordered" evidence="1">
    <location>
        <begin position="1"/>
        <end position="23"/>
    </location>
</feature>
<accession>A0A2Z4ELG6</accession>
<organism evidence="2">
    <name type="scientific">Yerba mate-associated circular DNA virus 1</name>
    <dbReference type="NCBI Taxonomy" id="2219873"/>
    <lineage>
        <taxon>Viruses</taxon>
        <taxon>Monodnaviria</taxon>
        <taxon>Shotokuvirae</taxon>
        <taxon>Cressdnaviricota</taxon>
        <taxon>Arfiviricetes</taxon>
        <taxon>Mulpavirales</taxon>
        <taxon>Amesuviridae</taxon>
        <taxon>Yermavirus</taxon>
        <taxon>Yermavirus ilicis</taxon>
    </lineage>
</organism>
<feature type="compositionally biased region" description="Acidic residues" evidence="1">
    <location>
        <begin position="324"/>
        <end position="338"/>
    </location>
</feature>
<name>A0A2Z4ELG6_9VIRU</name>
<dbReference type="EMBL" id="MG748716">
    <property type="protein sequence ID" value="AWV57067.1"/>
    <property type="molecule type" value="Genomic_DNA"/>
</dbReference>
<feature type="region of interest" description="Disordered" evidence="1">
    <location>
        <begin position="208"/>
        <end position="228"/>
    </location>
</feature>
<evidence type="ECO:0000313" key="2">
    <source>
        <dbReference type="EMBL" id="AWV57067.1"/>
    </source>
</evidence>
<proteinExistence type="predicted"/>
<feature type="region of interest" description="Disordered" evidence="1">
    <location>
        <begin position="302"/>
        <end position="338"/>
    </location>
</feature>
<protein>
    <submittedName>
        <fullName evidence="2">Uncharacterized protein</fullName>
    </submittedName>
</protein>